<keyword evidence="11" id="KW-1185">Reference proteome</keyword>
<evidence type="ECO:0000256" key="1">
    <source>
        <dbReference type="ARBA" id="ARBA00000085"/>
    </source>
</evidence>
<evidence type="ECO:0000256" key="6">
    <source>
        <dbReference type="ARBA" id="ARBA00022840"/>
    </source>
</evidence>
<dbReference type="InterPro" id="IPR005467">
    <property type="entry name" value="His_kinase_dom"/>
</dbReference>
<feature type="transmembrane region" description="Helical" evidence="8">
    <location>
        <begin position="12"/>
        <end position="37"/>
    </location>
</feature>
<dbReference type="PANTHER" id="PTHR34220:SF7">
    <property type="entry name" value="SENSOR HISTIDINE KINASE YPDA"/>
    <property type="match status" value="1"/>
</dbReference>
<evidence type="ECO:0000256" key="7">
    <source>
        <dbReference type="ARBA" id="ARBA00023012"/>
    </source>
</evidence>
<evidence type="ECO:0000313" key="11">
    <source>
        <dbReference type="Proteomes" id="UP000518605"/>
    </source>
</evidence>
<feature type="transmembrane region" description="Helical" evidence="8">
    <location>
        <begin position="278"/>
        <end position="305"/>
    </location>
</feature>
<evidence type="ECO:0000256" key="2">
    <source>
        <dbReference type="ARBA" id="ARBA00012438"/>
    </source>
</evidence>
<dbReference type="Pfam" id="PF02518">
    <property type="entry name" value="HATPase_c"/>
    <property type="match status" value="1"/>
</dbReference>
<evidence type="ECO:0000256" key="4">
    <source>
        <dbReference type="ARBA" id="ARBA00022741"/>
    </source>
</evidence>
<dbReference type="EC" id="2.7.13.3" evidence="2"/>
<dbReference type="GO" id="GO:0000155">
    <property type="term" value="F:phosphorelay sensor kinase activity"/>
    <property type="evidence" value="ECO:0007669"/>
    <property type="project" value="InterPro"/>
</dbReference>
<name>A0A7W5GA82_9BACL</name>
<dbReference type="PROSITE" id="PS50109">
    <property type="entry name" value="HIS_KIN"/>
    <property type="match status" value="1"/>
</dbReference>
<dbReference type="GO" id="GO:0005524">
    <property type="term" value="F:ATP binding"/>
    <property type="evidence" value="ECO:0007669"/>
    <property type="project" value="UniProtKB-KW"/>
</dbReference>
<dbReference type="SUPFAM" id="SSF55874">
    <property type="entry name" value="ATPase domain of HSP90 chaperone/DNA topoisomerase II/histidine kinase"/>
    <property type="match status" value="1"/>
</dbReference>
<dbReference type="Proteomes" id="UP000518605">
    <property type="component" value="Unassembled WGS sequence"/>
</dbReference>
<proteinExistence type="predicted"/>
<dbReference type="GO" id="GO:0016020">
    <property type="term" value="C:membrane"/>
    <property type="evidence" value="ECO:0007669"/>
    <property type="project" value="InterPro"/>
</dbReference>
<dbReference type="AlphaFoldDB" id="A0A7W5GA82"/>
<evidence type="ECO:0000256" key="3">
    <source>
        <dbReference type="ARBA" id="ARBA00022679"/>
    </source>
</evidence>
<comment type="caution">
    <text evidence="10">The sequence shown here is derived from an EMBL/GenBank/DDBJ whole genome shotgun (WGS) entry which is preliminary data.</text>
</comment>
<dbReference type="RefSeq" id="WP_183562472.1">
    <property type="nucleotide sequence ID" value="NZ_CBCSLB010000005.1"/>
</dbReference>
<keyword evidence="7" id="KW-0902">Two-component regulatory system</keyword>
<keyword evidence="4" id="KW-0547">Nucleotide-binding</keyword>
<dbReference type="InterPro" id="IPR003594">
    <property type="entry name" value="HATPase_dom"/>
</dbReference>
<dbReference type="EMBL" id="JACHXW010000006">
    <property type="protein sequence ID" value="MBB3152485.1"/>
    <property type="molecule type" value="Genomic_DNA"/>
</dbReference>
<feature type="domain" description="Histidine kinase" evidence="9">
    <location>
        <begin position="455"/>
        <end position="574"/>
    </location>
</feature>
<keyword evidence="8" id="KW-0472">Membrane</keyword>
<dbReference type="PRINTS" id="PR00344">
    <property type="entry name" value="BCTRLSENSOR"/>
</dbReference>
<keyword evidence="8" id="KW-1133">Transmembrane helix</keyword>
<evidence type="ECO:0000256" key="8">
    <source>
        <dbReference type="SAM" id="Phobius"/>
    </source>
</evidence>
<keyword evidence="3" id="KW-0808">Transferase</keyword>
<evidence type="ECO:0000313" key="10">
    <source>
        <dbReference type="EMBL" id="MBB3152485.1"/>
    </source>
</evidence>
<sequence length="574" mass="64901">MFLFGKLKYRHKIASIIFIFSLIPMLVLGSVLFINVWNEKVDDILEKNEALLAGSVAGVDNLLTSNVDMLLFINSNFYINNYLETKTDQNLVGIMSFNDYLQSVVGAVKADMKNDSVIIYSISEHTLNGDYLRRFDSLGSYEPDGGSQLRQDILASDPGNVFWRLSALNGLGAPEDRTYIYLYKTLASFRGPLAVTEIRVPFPTIRRHFDVELPLNTSIAFESNIGGGRLPISGPDQGEAAADHTKDRYGIRLDLKSGIGTVAMYIPKSLVIRELDSYWIGAVAMLLGVMIILFLMVEVVSFYLTRKLEVLFRRMNTTVENLLQNDHLQFSTTDDEFSRMGNVLHELIVRVRDYYKRINDYETERTVLETQLLQERVNPHFLYNTLSTMKWLSGDERIRGVIDSMVRYYRIALNKGSSIITIDQELEMMHEYLELQKFAYGIDFSFHIHIEKGLGNTPMLKHLLQPVVENAVLHGINGRETGGSISIRVERGMQGETASDEVWIHISDNGEGIQPEKLSTIMRGETDADSMYGGYGMLNTRKRIEVYYGKPYGIEIDSKPGKGTTVTLRIPAAA</sequence>
<dbReference type="SMART" id="SM00387">
    <property type="entry name" value="HATPase_c"/>
    <property type="match status" value="1"/>
</dbReference>
<dbReference type="InterPro" id="IPR050640">
    <property type="entry name" value="Bact_2-comp_sensor_kinase"/>
</dbReference>
<keyword evidence="5 10" id="KW-0418">Kinase</keyword>
<dbReference type="InterPro" id="IPR036890">
    <property type="entry name" value="HATPase_C_sf"/>
</dbReference>
<evidence type="ECO:0000259" key="9">
    <source>
        <dbReference type="PROSITE" id="PS50109"/>
    </source>
</evidence>
<comment type="catalytic activity">
    <reaction evidence="1">
        <text>ATP + protein L-histidine = ADP + protein N-phospho-L-histidine.</text>
        <dbReference type="EC" id="2.7.13.3"/>
    </reaction>
</comment>
<evidence type="ECO:0000256" key="5">
    <source>
        <dbReference type="ARBA" id="ARBA00022777"/>
    </source>
</evidence>
<dbReference type="Gene3D" id="3.30.565.10">
    <property type="entry name" value="Histidine kinase-like ATPase, C-terminal domain"/>
    <property type="match status" value="1"/>
</dbReference>
<dbReference type="InterPro" id="IPR010559">
    <property type="entry name" value="Sig_transdc_His_kin_internal"/>
</dbReference>
<dbReference type="PANTHER" id="PTHR34220">
    <property type="entry name" value="SENSOR HISTIDINE KINASE YPDA"/>
    <property type="match status" value="1"/>
</dbReference>
<keyword evidence="6" id="KW-0067">ATP-binding</keyword>
<gene>
    <name evidence="10" type="ORF">FHS16_002535</name>
</gene>
<keyword evidence="8" id="KW-0812">Transmembrane</keyword>
<organism evidence="10 11">
    <name type="scientific">Paenibacillus endophyticus</name>
    <dbReference type="NCBI Taxonomy" id="1294268"/>
    <lineage>
        <taxon>Bacteria</taxon>
        <taxon>Bacillati</taxon>
        <taxon>Bacillota</taxon>
        <taxon>Bacilli</taxon>
        <taxon>Bacillales</taxon>
        <taxon>Paenibacillaceae</taxon>
        <taxon>Paenibacillus</taxon>
    </lineage>
</organism>
<dbReference type="InterPro" id="IPR004358">
    <property type="entry name" value="Sig_transdc_His_kin-like_C"/>
</dbReference>
<reference evidence="10 11" key="1">
    <citation type="submission" date="2020-08" db="EMBL/GenBank/DDBJ databases">
        <title>Genomic Encyclopedia of Type Strains, Phase III (KMG-III): the genomes of soil and plant-associated and newly described type strains.</title>
        <authorList>
            <person name="Whitman W."/>
        </authorList>
    </citation>
    <scope>NUCLEOTIDE SEQUENCE [LARGE SCALE GENOMIC DNA]</scope>
    <source>
        <strain evidence="10 11">CECT 8234</strain>
    </source>
</reference>
<dbReference type="Pfam" id="PF06580">
    <property type="entry name" value="His_kinase"/>
    <property type="match status" value="1"/>
</dbReference>
<accession>A0A7W5GA82</accession>
<protein>
    <recommendedName>
        <fullName evidence="2">histidine kinase</fullName>
        <ecNumber evidence="2">2.7.13.3</ecNumber>
    </recommendedName>
</protein>